<dbReference type="EMBL" id="FQZG01000009">
    <property type="protein sequence ID" value="SHI59548.1"/>
    <property type="molecule type" value="Genomic_DNA"/>
</dbReference>
<evidence type="ECO:0000313" key="3">
    <source>
        <dbReference type="EMBL" id="SHI59548.1"/>
    </source>
</evidence>
<protein>
    <submittedName>
        <fullName evidence="3">Homeodomain-like domain-containing protein</fullName>
    </submittedName>
</protein>
<reference evidence="3 4" key="1">
    <citation type="submission" date="2016-11" db="EMBL/GenBank/DDBJ databases">
        <authorList>
            <person name="Jaros S."/>
            <person name="Januszkiewicz K."/>
            <person name="Wedrychowicz H."/>
        </authorList>
    </citation>
    <scope>NUCLEOTIDE SEQUENCE [LARGE SCALE GENOMIC DNA]</scope>
    <source>
        <strain evidence="3 4">DSM 12906</strain>
    </source>
</reference>
<dbReference type="STRING" id="1123357.SAMN02745244_00679"/>
<keyword evidence="2" id="KW-1133">Transmembrane helix</keyword>
<accession>A0A1M6CFT2</accession>
<name>A0A1M6CFT2_9ACTN</name>
<dbReference type="AlphaFoldDB" id="A0A1M6CFT2"/>
<dbReference type="Pfam" id="PF13384">
    <property type="entry name" value="HTH_23"/>
    <property type="match status" value="1"/>
</dbReference>
<dbReference type="Pfam" id="PF10935">
    <property type="entry name" value="DUF2637"/>
    <property type="match status" value="1"/>
</dbReference>
<dbReference type="RefSeq" id="WP_073186140.1">
    <property type="nucleotide sequence ID" value="NZ_FQZG01000009.1"/>
</dbReference>
<dbReference type="GO" id="GO:0003677">
    <property type="term" value="F:DNA binding"/>
    <property type="evidence" value="ECO:0007669"/>
    <property type="project" value="UniProtKB-KW"/>
</dbReference>
<feature type="transmembrane region" description="Helical" evidence="2">
    <location>
        <begin position="79"/>
        <end position="99"/>
    </location>
</feature>
<keyword evidence="2" id="KW-0812">Transmembrane</keyword>
<evidence type="ECO:0000313" key="4">
    <source>
        <dbReference type="Proteomes" id="UP000184512"/>
    </source>
</evidence>
<keyword evidence="3" id="KW-0371">Homeobox</keyword>
<proteinExistence type="predicted"/>
<feature type="transmembrane region" description="Helical" evidence="2">
    <location>
        <begin position="105"/>
        <end position="129"/>
    </location>
</feature>
<sequence length="309" mass="32380">MKTTGRQWAGRTAVVGTVFIALGAFWLSFTALADLAARSGVDRGQAWAWPLIVDGIIVVATVAVVALAGQRSAWYPWSLLVGGALVSVTANAIHAVVAADADVPGLLAASVAAVPPVVLLAITHLTVILTRTFPQELPGQPEVLSEIPEMLSEVYAGPQGVVHSKSLLSVASEPLADERELSLASDETPGRSDRRARAAALRAAGWSNKRIAREVQVHPATVGRWFAAAHLPDTNDDAAGEREETRQRQPSPDDADGPRPAPAFVEWLMGLPTGWVTDSGGLTQNQQITALGNGLLPLQAVSALSLLAA</sequence>
<gene>
    <name evidence="3" type="ORF">SAMN02745244_00679</name>
</gene>
<organism evidence="3 4">
    <name type="scientific">Tessaracoccus bendigoensis DSM 12906</name>
    <dbReference type="NCBI Taxonomy" id="1123357"/>
    <lineage>
        <taxon>Bacteria</taxon>
        <taxon>Bacillati</taxon>
        <taxon>Actinomycetota</taxon>
        <taxon>Actinomycetes</taxon>
        <taxon>Propionibacteriales</taxon>
        <taxon>Propionibacteriaceae</taxon>
        <taxon>Tessaracoccus</taxon>
    </lineage>
</organism>
<keyword evidence="4" id="KW-1185">Reference proteome</keyword>
<feature type="region of interest" description="Disordered" evidence="1">
    <location>
        <begin position="228"/>
        <end position="262"/>
    </location>
</feature>
<feature type="transmembrane region" description="Helical" evidence="2">
    <location>
        <begin position="47"/>
        <end position="67"/>
    </location>
</feature>
<evidence type="ECO:0000256" key="1">
    <source>
        <dbReference type="SAM" id="MobiDB-lite"/>
    </source>
</evidence>
<evidence type="ECO:0000256" key="2">
    <source>
        <dbReference type="SAM" id="Phobius"/>
    </source>
</evidence>
<dbReference type="Proteomes" id="UP000184512">
    <property type="component" value="Unassembled WGS sequence"/>
</dbReference>
<keyword evidence="3" id="KW-0238">DNA-binding</keyword>
<feature type="transmembrane region" description="Helical" evidence="2">
    <location>
        <begin position="12"/>
        <end position="35"/>
    </location>
</feature>
<keyword evidence="2" id="KW-0472">Membrane</keyword>
<dbReference type="InterPro" id="IPR021235">
    <property type="entry name" value="DUF2637"/>
</dbReference>